<keyword evidence="3" id="KW-1185">Reference proteome</keyword>
<evidence type="ECO:0000313" key="3">
    <source>
        <dbReference type="Proteomes" id="UP000198994"/>
    </source>
</evidence>
<feature type="domain" description="KANL3/Tex30 alpha/beta hydrolase-like" evidence="1">
    <location>
        <begin position="20"/>
        <end position="212"/>
    </location>
</feature>
<dbReference type="PANTHER" id="PTHR13136:SF11">
    <property type="entry name" value="TESTIS-EXPRESSED PROTEIN 30"/>
    <property type="match status" value="1"/>
</dbReference>
<dbReference type="Proteomes" id="UP000198994">
    <property type="component" value="Unassembled WGS sequence"/>
</dbReference>
<dbReference type="STRING" id="282683.SAMN04488105_109207"/>
<dbReference type="Gene3D" id="3.40.50.1820">
    <property type="entry name" value="alpha/beta hydrolase"/>
    <property type="match status" value="1"/>
</dbReference>
<proteinExistence type="predicted"/>
<dbReference type="SUPFAM" id="SSF53474">
    <property type="entry name" value="alpha/beta-Hydrolases"/>
    <property type="match status" value="1"/>
</dbReference>
<protein>
    <recommendedName>
        <fullName evidence="1">KANL3/Tex30 alpha/beta hydrolase-like domain-containing protein</fullName>
    </recommendedName>
</protein>
<dbReference type="PANTHER" id="PTHR13136">
    <property type="entry name" value="TESTIS DEVELOPMENT PROTEIN PRTD"/>
    <property type="match status" value="1"/>
</dbReference>
<dbReference type="RefSeq" id="WP_089960720.1">
    <property type="nucleotide sequence ID" value="NZ_FNAV01000009.1"/>
</dbReference>
<name>A0A1G7GTU6_9RHOB</name>
<organism evidence="2 3">
    <name type="scientific">Salipiger thiooxidans</name>
    <dbReference type="NCBI Taxonomy" id="282683"/>
    <lineage>
        <taxon>Bacteria</taxon>
        <taxon>Pseudomonadati</taxon>
        <taxon>Pseudomonadota</taxon>
        <taxon>Alphaproteobacteria</taxon>
        <taxon>Rhodobacterales</taxon>
        <taxon>Roseobacteraceae</taxon>
        <taxon>Salipiger</taxon>
    </lineage>
</organism>
<accession>A0A1G7GTU6</accession>
<reference evidence="3" key="1">
    <citation type="submission" date="2016-10" db="EMBL/GenBank/DDBJ databases">
        <authorList>
            <person name="Varghese N."/>
            <person name="Submissions S."/>
        </authorList>
    </citation>
    <scope>NUCLEOTIDE SEQUENCE [LARGE SCALE GENOMIC DNA]</scope>
    <source>
        <strain evidence="3">DSM 10146</strain>
    </source>
</reference>
<dbReference type="InterPro" id="IPR026555">
    <property type="entry name" value="NSL3/Tex30"/>
</dbReference>
<gene>
    <name evidence="2" type="ORF">SAMN04488105_109207</name>
</gene>
<dbReference type="InterPro" id="IPR046879">
    <property type="entry name" value="KANL3/Tex30_Abhydrolase"/>
</dbReference>
<dbReference type="AlphaFoldDB" id="A0A1G7GTU6"/>
<dbReference type="OrthoDB" id="652634at2"/>
<evidence type="ECO:0000313" key="2">
    <source>
        <dbReference type="EMBL" id="SDE91566.1"/>
    </source>
</evidence>
<sequence>MSEGDDVTEFLIDGDAPGRSTVLLAHGAGAAMDSGFMELAAAALAEAGLRVARFEFAYMAGRRSGGSKRPPPRIESLRAEYFKAIDALATEGPLIIGGKSMGGRVASLVADEAFAAGRIAGLLCLGYPFHPTGKPERLRTDHLEMLATPALICQGTRDPFGTQDEVAGYALSPTIQLCWFEDGDHDLKPRRSRTSATQADHIAEAARTAARWSATLTT</sequence>
<dbReference type="Pfam" id="PF20408">
    <property type="entry name" value="Abhydrolase_11"/>
    <property type="match status" value="1"/>
</dbReference>
<dbReference type="EMBL" id="FNAV01000009">
    <property type="protein sequence ID" value="SDE91566.1"/>
    <property type="molecule type" value="Genomic_DNA"/>
</dbReference>
<dbReference type="InterPro" id="IPR029058">
    <property type="entry name" value="AB_hydrolase_fold"/>
</dbReference>
<evidence type="ECO:0000259" key="1">
    <source>
        <dbReference type="Pfam" id="PF20408"/>
    </source>
</evidence>